<evidence type="ECO:0000313" key="6">
    <source>
        <dbReference type="EMBL" id="SUZ73407.1"/>
    </source>
</evidence>
<name>A0A381Q5Q1_9ZZZZ</name>
<accession>A0A381Q5Q1</accession>
<dbReference type="Pfam" id="PF14801">
    <property type="entry name" value="TrmI-like_N"/>
    <property type="match status" value="1"/>
</dbReference>
<dbReference type="GO" id="GO:0160107">
    <property type="term" value="F:tRNA (adenine(58)-N1)-methyltransferase activity"/>
    <property type="evidence" value="ECO:0007669"/>
    <property type="project" value="InterPro"/>
</dbReference>
<dbReference type="EMBL" id="UINC01001178">
    <property type="protein sequence ID" value="SUZ73407.1"/>
    <property type="molecule type" value="Genomic_DNA"/>
</dbReference>
<keyword evidence="3" id="KW-0949">S-adenosyl-L-methionine</keyword>
<dbReference type="InterPro" id="IPR049470">
    <property type="entry name" value="TRM61_C"/>
</dbReference>
<dbReference type="Gene3D" id="3.40.50.150">
    <property type="entry name" value="Vaccinia Virus protein VP39"/>
    <property type="match status" value="1"/>
</dbReference>
<keyword evidence="4" id="KW-0819">tRNA processing</keyword>
<evidence type="ECO:0000256" key="1">
    <source>
        <dbReference type="ARBA" id="ARBA00022603"/>
    </source>
</evidence>
<dbReference type="InterPro" id="IPR029063">
    <property type="entry name" value="SAM-dependent_MTases_sf"/>
</dbReference>
<keyword evidence="2" id="KW-0808">Transferase</keyword>
<proteinExistence type="predicted"/>
<dbReference type="PANTHER" id="PTHR12133:SF1">
    <property type="entry name" value="TRNA (ADENINE(58)-N(1))-METHYLTRANSFERASE, MITOCHONDRIAL"/>
    <property type="match status" value="1"/>
</dbReference>
<feature type="domain" description="tRNA (adenine(58)-N(1))-methyltransferase catalytic subunit TRM61 C-terminal" evidence="5">
    <location>
        <begin position="43"/>
        <end position="211"/>
    </location>
</feature>
<dbReference type="Gene3D" id="3.10.330.20">
    <property type="match status" value="1"/>
</dbReference>
<dbReference type="Pfam" id="PF08704">
    <property type="entry name" value="GCD14"/>
    <property type="match status" value="1"/>
</dbReference>
<evidence type="ECO:0000256" key="3">
    <source>
        <dbReference type="ARBA" id="ARBA00022691"/>
    </source>
</evidence>
<dbReference type="GO" id="GO:0031515">
    <property type="term" value="C:tRNA (m1A) methyltransferase complex"/>
    <property type="evidence" value="ECO:0007669"/>
    <property type="project" value="InterPro"/>
</dbReference>
<dbReference type="GO" id="GO:0030488">
    <property type="term" value="P:tRNA methylation"/>
    <property type="evidence" value="ECO:0007669"/>
    <property type="project" value="InterPro"/>
</dbReference>
<dbReference type="AlphaFoldDB" id="A0A381Q5Q1"/>
<evidence type="ECO:0000256" key="4">
    <source>
        <dbReference type="ARBA" id="ARBA00022694"/>
    </source>
</evidence>
<evidence type="ECO:0000256" key="2">
    <source>
        <dbReference type="ARBA" id="ARBA00022679"/>
    </source>
</evidence>
<organism evidence="6">
    <name type="scientific">marine metagenome</name>
    <dbReference type="NCBI Taxonomy" id="408172"/>
    <lineage>
        <taxon>unclassified sequences</taxon>
        <taxon>metagenomes</taxon>
        <taxon>ecological metagenomes</taxon>
    </lineage>
</organism>
<protein>
    <recommendedName>
        <fullName evidence="5">tRNA (adenine(58)-N(1))-methyltransferase catalytic subunit TRM61 C-terminal domain-containing protein</fullName>
    </recommendedName>
</protein>
<dbReference type="InterPro" id="IPR014816">
    <property type="entry name" value="tRNA_MeTrfase_Gcd14"/>
</dbReference>
<dbReference type="SUPFAM" id="SSF53335">
    <property type="entry name" value="S-adenosyl-L-methionine-dependent methyltransferases"/>
    <property type="match status" value="1"/>
</dbReference>
<dbReference type="PIRSF" id="PIRSF017269">
    <property type="entry name" value="GCD14"/>
    <property type="match status" value="1"/>
</dbReference>
<evidence type="ECO:0000259" key="5">
    <source>
        <dbReference type="Pfam" id="PF08704"/>
    </source>
</evidence>
<dbReference type="PANTHER" id="PTHR12133">
    <property type="entry name" value="TRNA (ADENINE(58)-N(1))-METHYLTRANSFERASE"/>
    <property type="match status" value="1"/>
</dbReference>
<feature type="non-terminal residue" evidence="6">
    <location>
        <position position="1"/>
    </location>
</feature>
<dbReference type="CDD" id="cd02440">
    <property type="entry name" value="AdoMet_MTases"/>
    <property type="match status" value="1"/>
</dbReference>
<reference evidence="6" key="1">
    <citation type="submission" date="2018-05" db="EMBL/GenBank/DDBJ databases">
        <authorList>
            <person name="Lanie J.A."/>
            <person name="Ng W.-L."/>
            <person name="Kazmierczak K.M."/>
            <person name="Andrzejewski T.M."/>
            <person name="Davidsen T.M."/>
            <person name="Wayne K.J."/>
            <person name="Tettelin H."/>
            <person name="Glass J.I."/>
            <person name="Rusch D."/>
            <person name="Podicherti R."/>
            <person name="Tsui H.-C.T."/>
            <person name="Winkler M.E."/>
        </authorList>
    </citation>
    <scope>NUCLEOTIDE SEQUENCE</scope>
</reference>
<gene>
    <name evidence="6" type="ORF">METZ01_LOCUS26261</name>
</gene>
<dbReference type="PROSITE" id="PS51620">
    <property type="entry name" value="SAM_TRM61"/>
    <property type="match status" value="1"/>
</dbReference>
<keyword evidence="1" id="KW-0489">Methyltransferase</keyword>
<sequence>VALAAGAEFHSHTGVIAHDAVLGADEGVVLRSSRGGTFTAFRPTLSDYVLKMPRGAQVIYPKDLGPLLLLADVFPGAQILESGVGSGALSMTMLRAGAEVTGYELREDFAARAKQNVATMLGPRALDRYDVQIRDAYEGIDVRDLDRVVLDLPEPWQVVPHAAGALLPGGIIVAYTPSILQVTQFRDALDAHGFRFAETVEVLNRTWHVDGQAVRPDHRMVAHTAFLTHARLLQK</sequence>